<dbReference type="InterPro" id="IPR000092">
    <property type="entry name" value="Polyprenyl_synt"/>
</dbReference>
<evidence type="ECO:0000256" key="6">
    <source>
        <dbReference type="ARBA" id="ARBA00023229"/>
    </source>
</evidence>
<evidence type="ECO:0000313" key="9">
    <source>
        <dbReference type="Proteomes" id="UP001429354"/>
    </source>
</evidence>
<evidence type="ECO:0000256" key="5">
    <source>
        <dbReference type="ARBA" id="ARBA00022842"/>
    </source>
</evidence>
<keyword evidence="5" id="KW-0460">Magnesium</keyword>
<dbReference type="InterPro" id="IPR008949">
    <property type="entry name" value="Isoprenoid_synthase_dom_sf"/>
</dbReference>
<dbReference type="PANTHER" id="PTHR43281">
    <property type="entry name" value="FARNESYL DIPHOSPHATE SYNTHASE"/>
    <property type="match status" value="1"/>
</dbReference>
<organism evidence="8 9">
    <name type="scientific">Pseudoxanthomonas gei</name>
    <dbReference type="NCBI Taxonomy" id="1383030"/>
    <lineage>
        <taxon>Bacteria</taxon>
        <taxon>Pseudomonadati</taxon>
        <taxon>Pseudomonadota</taxon>
        <taxon>Gammaproteobacteria</taxon>
        <taxon>Lysobacterales</taxon>
        <taxon>Lysobacteraceae</taxon>
        <taxon>Pseudoxanthomonas</taxon>
    </lineage>
</organism>
<sequence length="292" mass="31064">MDNDAPFLRWAQRVETAMGHALPSASVHPQSLHAAMRHAVLGGGKRIRPLLVYATGSVFGTDERWLDAPAAAVELIHAYSLVHDDLPSMDNDEVRRGRPTVHVAFDEATAILAGDALQSLAFEVLAEAPVASELRVAWLRSLSVAAGAAGMCGGQALDVDATGKAQGLADLERMHRLKTGALIRASVRMGALGGCIDEGTLQLLDKFADALGLAFQVRDDILDVESTSRQLGKTAGKDAAQEKSTYPALLGMDGAKAKLVELDMAMHEALAPFRDHATALWALGKLAIHRTH</sequence>
<comment type="caution">
    <text evidence="8">The sequence shown here is derived from an EMBL/GenBank/DDBJ whole genome shotgun (WGS) entry which is preliminary data.</text>
</comment>
<dbReference type="SUPFAM" id="SSF48576">
    <property type="entry name" value="Terpenoid synthases"/>
    <property type="match status" value="1"/>
</dbReference>
<name>A0ABX0AE11_9GAMM</name>
<dbReference type="PROSITE" id="PS00723">
    <property type="entry name" value="POLYPRENYL_SYNTHASE_1"/>
    <property type="match status" value="1"/>
</dbReference>
<dbReference type="PANTHER" id="PTHR43281:SF1">
    <property type="entry name" value="FARNESYL DIPHOSPHATE SYNTHASE"/>
    <property type="match status" value="1"/>
</dbReference>
<dbReference type="NCBIfam" id="NF045485">
    <property type="entry name" value="FPPsyn"/>
    <property type="match status" value="1"/>
</dbReference>
<dbReference type="Proteomes" id="UP001429354">
    <property type="component" value="Unassembled WGS sequence"/>
</dbReference>
<evidence type="ECO:0000256" key="1">
    <source>
        <dbReference type="ARBA" id="ARBA00001946"/>
    </source>
</evidence>
<protein>
    <submittedName>
        <fullName evidence="8">Geranyl transferase</fullName>
    </submittedName>
</protein>
<keyword evidence="4" id="KW-0479">Metal-binding</keyword>
<dbReference type="PROSITE" id="PS00444">
    <property type="entry name" value="POLYPRENYL_SYNTHASE_2"/>
    <property type="match status" value="1"/>
</dbReference>
<dbReference type="InterPro" id="IPR053378">
    <property type="entry name" value="Prenyl_diphosphate_synthase"/>
</dbReference>
<dbReference type="EMBL" id="QOVG01000008">
    <property type="protein sequence ID" value="NDK39666.1"/>
    <property type="molecule type" value="Genomic_DNA"/>
</dbReference>
<gene>
    <name evidence="8" type="ORF">DT603_12520</name>
</gene>
<accession>A0ABX0AE11</accession>
<keyword evidence="3 7" id="KW-0808">Transferase</keyword>
<proteinExistence type="inferred from homology"/>
<evidence type="ECO:0000256" key="7">
    <source>
        <dbReference type="RuleBase" id="RU004466"/>
    </source>
</evidence>
<comment type="cofactor">
    <cofactor evidence="1">
        <name>Mg(2+)</name>
        <dbReference type="ChEBI" id="CHEBI:18420"/>
    </cofactor>
</comment>
<keyword evidence="6" id="KW-0414">Isoprene biosynthesis</keyword>
<dbReference type="GO" id="GO:0016740">
    <property type="term" value="F:transferase activity"/>
    <property type="evidence" value="ECO:0007669"/>
    <property type="project" value="UniProtKB-KW"/>
</dbReference>
<keyword evidence="9" id="KW-1185">Reference proteome</keyword>
<dbReference type="CDD" id="cd00685">
    <property type="entry name" value="Trans_IPPS_HT"/>
    <property type="match status" value="1"/>
</dbReference>
<reference evidence="8 9" key="1">
    <citation type="submission" date="2018-07" db="EMBL/GenBank/DDBJ databases">
        <title>Whole genome Sequencing of Pseudoxanthomonas gei KCTC 32298 (T).</title>
        <authorList>
            <person name="Kumar S."/>
            <person name="Bansal K."/>
            <person name="Kaur A."/>
            <person name="Patil P."/>
            <person name="Sharma S."/>
            <person name="Patil P.B."/>
        </authorList>
    </citation>
    <scope>NUCLEOTIDE SEQUENCE [LARGE SCALE GENOMIC DNA]</scope>
    <source>
        <strain evidence="8 9">KCTC 32298</strain>
    </source>
</reference>
<evidence type="ECO:0000256" key="3">
    <source>
        <dbReference type="ARBA" id="ARBA00022679"/>
    </source>
</evidence>
<dbReference type="RefSeq" id="WP_162350236.1">
    <property type="nucleotide sequence ID" value="NZ_QOVG01000008.1"/>
</dbReference>
<evidence type="ECO:0000256" key="2">
    <source>
        <dbReference type="ARBA" id="ARBA00006706"/>
    </source>
</evidence>
<comment type="similarity">
    <text evidence="2 7">Belongs to the FPP/GGPP synthase family.</text>
</comment>
<dbReference type="SFLD" id="SFLDS00005">
    <property type="entry name" value="Isoprenoid_Synthase_Type_I"/>
    <property type="match status" value="1"/>
</dbReference>
<evidence type="ECO:0000313" key="8">
    <source>
        <dbReference type="EMBL" id="NDK39666.1"/>
    </source>
</evidence>
<dbReference type="SFLD" id="SFLDG01017">
    <property type="entry name" value="Polyprenyl_Transferase_Like"/>
    <property type="match status" value="1"/>
</dbReference>
<dbReference type="Gene3D" id="1.10.600.10">
    <property type="entry name" value="Farnesyl Diphosphate Synthase"/>
    <property type="match status" value="1"/>
</dbReference>
<dbReference type="Pfam" id="PF00348">
    <property type="entry name" value="polyprenyl_synt"/>
    <property type="match status" value="1"/>
</dbReference>
<evidence type="ECO:0000256" key="4">
    <source>
        <dbReference type="ARBA" id="ARBA00022723"/>
    </source>
</evidence>
<dbReference type="InterPro" id="IPR033749">
    <property type="entry name" value="Polyprenyl_synt_CS"/>
</dbReference>